<sequence>MKEFFSDQPSFPPVLGFDGHLYLFISLLLVVVGSIKYYENKKWQLTFKSLQVLQLVLLYGWYLAVREPISEALPLYHCRMAMFVLLLAPDKSPYKEYFSLLGVFGSICALIYPIFDPFSGFHVTIFSFIFGHLALLGNAMNYLMRLHDYQLNLGKIAQLTFGINSFILLVDIVTGADYGFLRNLPLLGNFGLFWNYLIESVLFTLILTAFLKIFQAVQLSRQQENKQYERG</sequence>
<dbReference type="EMBL" id="UHEN01000001">
    <property type="protein sequence ID" value="SUN07417.1"/>
    <property type="molecule type" value="Genomic_DNA"/>
</dbReference>
<evidence type="ECO:0000313" key="5">
    <source>
        <dbReference type="Proteomes" id="UP000255213"/>
    </source>
</evidence>
<feature type="transmembrane region" description="Helical" evidence="1">
    <location>
        <begin position="193"/>
        <end position="214"/>
    </location>
</feature>
<dbReference type="RefSeq" id="WP_075098884.1">
    <property type="nucleotide sequence ID" value="NZ_MSJL01000011.1"/>
</dbReference>
<evidence type="ECO:0000313" key="4">
    <source>
        <dbReference type="Proteomes" id="UP000186437"/>
    </source>
</evidence>
<dbReference type="EMBL" id="MSJL01000011">
    <property type="protein sequence ID" value="OLF50166.1"/>
    <property type="molecule type" value="Genomic_DNA"/>
</dbReference>
<proteinExistence type="predicted"/>
<name>A0A1Q8EEF3_STRAI</name>
<dbReference type="OrthoDB" id="9813172at2"/>
<dbReference type="Pfam" id="PF14808">
    <property type="entry name" value="TMEM164"/>
    <property type="match status" value="1"/>
</dbReference>
<protein>
    <submittedName>
        <fullName evidence="3">Major facilitator superfamily permease</fullName>
    </submittedName>
</protein>
<keyword evidence="4" id="KW-1185">Reference proteome</keyword>
<gene>
    <name evidence="2" type="ORF">BU200_03685</name>
    <name evidence="3" type="ORF">NCTC12957_01172</name>
</gene>
<dbReference type="AlphaFoldDB" id="A0A1Q8EEF3"/>
<feature type="transmembrane region" description="Helical" evidence="1">
    <location>
        <begin position="20"/>
        <end position="38"/>
    </location>
</feature>
<evidence type="ECO:0000256" key="1">
    <source>
        <dbReference type="SAM" id="Phobius"/>
    </source>
</evidence>
<reference evidence="2" key="2">
    <citation type="submission" date="2016-12" db="EMBL/GenBank/DDBJ databases">
        <authorList>
            <person name="Song W.-J."/>
            <person name="Kurnit D.M."/>
        </authorList>
    </citation>
    <scope>NUCLEOTIDE SEQUENCE [LARGE SCALE GENOMIC DNA]</scope>
    <source>
        <strain evidence="2">ATCC 51725</strain>
    </source>
</reference>
<feature type="transmembrane region" description="Helical" evidence="1">
    <location>
        <begin position="97"/>
        <end position="115"/>
    </location>
</feature>
<dbReference type="Proteomes" id="UP000255213">
    <property type="component" value="Unassembled WGS sequence"/>
</dbReference>
<keyword evidence="1" id="KW-0812">Transmembrane</keyword>
<accession>A0A1Q8EEF3</accession>
<feature type="transmembrane region" description="Helical" evidence="1">
    <location>
        <begin position="121"/>
        <end position="144"/>
    </location>
</feature>
<keyword evidence="1" id="KW-0472">Membrane</keyword>
<organism evidence="2 4">
    <name type="scientific">Streptococcus acidominimus</name>
    <dbReference type="NCBI Taxonomy" id="1326"/>
    <lineage>
        <taxon>Bacteria</taxon>
        <taxon>Bacillati</taxon>
        <taxon>Bacillota</taxon>
        <taxon>Bacilli</taxon>
        <taxon>Lactobacillales</taxon>
        <taxon>Streptococcaceae</taxon>
        <taxon>Streptococcus</taxon>
    </lineage>
</organism>
<feature type="transmembrane region" description="Helical" evidence="1">
    <location>
        <begin position="156"/>
        <end position="181"/>
    </location>
</feature>
<dbReference type="Proteomes" id="UP000186437">
    <property type="component" value="Unassembled WGS sequence"/>
</dbReference>
<evidence type="ECO:0000313" key="3">
    <source>
        <dbReference type="EMBL" id="SUN07417.1"/>
    </source>
</evidence>
<keyword evidence="1" id="KW-1133">Transmembrane helix</keyword>
<reference evidence="3 5" key="3">
    <citation type="submission" date="2018-06" db="EMBL/GenBank/DDBJ databases">
        <authorList>
            <consortium name="Pathogen Informatics"/>
            <person name="Doyle S."/>
        </authorList>
    </citation>
    <scope>NUCLEOTIDE SEQUENCE [LARGE SCALE GENOMIC DNA]</scope>
    <source>
        <strain evidence="3 5">NCTC12957</strain>
    </source>
</reference>
<evidence type="ECO:0000313" key="2">
    <source>
        <dbReference type="EMBL" id="OLF50166.1"/>
    </source>
</evidence>
<reference evidence="4" key="1">
    <citation type="submission" date="2016-12" db="EMBL/GenBank/DDBJ databases">
        <authorList>
            <person name="Gulvik C.A."/>
        </authorList>
    </citation>
    <scope>NUCLEOTIDE SEQUENCE [LARGE SCALE GENOMIC DNA]</scope>
    <source>
        <strain evidence="4">ATCC 51725</strain>
    </source>
</reference>